<comment type="pathway">
    <text evidence="1">Pyrimidine metabolism; UMP biosynthesis via de novo pathway; UMP from orotate: step 2/2.</text>
</comment>
<dbReference type="NCBIfam" id="TIGR02127">
    <property type="entry name" value="pyrF_sub2"/>
    <property type="match status" value="1"/>
</dbReference>
<dbReference type="PANTHER" id="PTHR43375">
    <property type="entry name" value="OROTIDINE 5'-PHOSPHATE DECARBOXYLASE"/>
    <property type="match status" value="1"/>
</dbReference>
<dbReference type="GO" id="GO:0006207">
    <property type="term" value="P:'de novo' pyrimidine nucleobase biosynthetic process"/>
    <property type="evidence" value="ECO:0007669"/>
    <property type="project" value="InterPro"/>
</dbReference>
<protein>
    <recommendedName>
        <fullName evidence="7">Orotidine-5'-phosphate decarboxylase</fullName>
        <ecNumber evidence="7">4.1.1.23</ecNumber>
    </recommendedName>
</protein>
<dbReference type="AlphaFoldDB" id="A0A2M6K882"/>
<dbReference type="PANTHER" id="PTHR43375:SF1">
    <property type="entry name" value="OROTIDINE 5'-PHOSPHATE DECARBOXYLASE"/>
    <property type="match status" value="1"/>
</dbReference>
<dbReference type="InterPro" id="IPR013785">
    <property type="entry name" value="Aldolase_TIM"/>
</dbReference>
<evidence type="ECO:0000259" key="8">
    <source>
        <dbReference type="SMART" id="SM00934"/>
    </source>
</evidence>
<feature type="domain" description="Orotidine 5'-phosphate decarboxylase" evidence="8">
    <location>
        <begin position="17"/>
        <end position="269"/>
    </location>
</feature>
<sequence length="278" mass="30963">MTFAQKLENIGDKNNSLLCVGLDSRFEKLQKAFQKKDYPQFAFNKWIIEQTHDLVCAYKPNTAFYEERGADGITELKMTCHYLVKYYPEIPIILDAKRGDIGSTNEGYVKFAFTYLSADAITLHPYLGKEALRPFLDQKEKGCIILCKTSNPGSGEFQDISIDPPFEGGAQRAEDENKLYKTVAQSVVKKWNSNGNCMLVVGATYPKELAEVRKIVGDITLLIPGIGAQGGDIGKTLQAGLNSKGAGMIINSSRGIIFSKDPREEAKKLRENINKYRS</sequence>
<organism evidence="9 10">
    <name type="scientific">Candidatus Falkowbacteria bacterium CG11_big_fil_rev_8_21_14_0_20_39_10</name>
    <dbReference type="NCBI Taxonomy" id="1974570"/>
    <lineage>
        <taxon>Bacteria</taxon>
        <taxon>Candidatus Falkowiibacteriota</taxon>
    </lineage>
</organism>
<dbReference type="Gene3D" id="3.20.20.70">
    <property type="entry name" value="Aldolase class I"/>
    <property type="match status" value="1"/>
</dbReference>
<dbReference type="InterPro" id="IPR018089">
    <property type="entry name" value="OMPdecase_AS"/>
</dbReference>
<evidence type="ECO:0000256" key="4">
    <source>
        <dbReference type="ARBA" id="ARBA00022975"/>
    </source>
</evidence>
<evidence type="ECO:0000256" key="7">
    <source>
        <dbReference type="NCBIfam" id="TIGR02127"/>
    </source>
</evidence>
<keyword evidence="3" id="KW-0210">Decarboxylase</keyword>
<dbReference type="Proteomes" id="UP000230869">
    <property type="component" value="Unassembled WGS sequence"/>
</dbReference>
<dbReference type="CDD" id="cd04725">
    <property type="entry name" value="OMP_decarboxylase_like"/>
    <property type="match status" value="1"/>
</dbReference>
<dbReference type="UniPathway" id="UPA00070">
    <property type="reaction ID" value="UER00120"/>
</dbReference>
<keyword evidence="5" id="KW-0456">Lyase</keyword>
<evidence type="ECO:0000313" key="10">
    <source>
        <dbReference type="Proteomes" id="UP000230869"/>
    </source>
</evidence>
<dbReference type="InterPro" id="IPR011060">
    <property type="entry name" value="RibuloseP-bd_barrel"/>
</dbReference>
<reference evidence="9 10" key="1">
    <citation type="submission" date="2017-09" db="EMBL/GenBank/DDBJ databases">
        <title>Depth-based differentiation of microbial function through sediment-hosted aquifers and enrichment of novel symbionts in the deep terrestrial subsurface.</title>
        <authorList>
            <person name="Probst A.J."/>
            <person name="Ladd B."/>
            <person name="Jarett J.K."/>
            <person name="Geller-Mcgrath D.E."/>
            <person name="Sieber C.M."/>
            <person name="Emerson J.B."/>
            <person name="Anantharaman K."/>
            <person name="Thomas B.C."/>
            <person name="Malmstrom R."/>
            <person name="Stieglmeier M."/>
            <person name="Klingl A."/>
            <person name="Woyke T."/>
            <person name="Ryan C.M."/>
            <person name="Banfield J.F."/>
        </authorList>
    </citation>
    <scope>NUCLEOTIDE SEQUENCE [LARGE SCALE GENOMIC DNA]</scope>
    <source>
        <strain evidence="9">CG11_big_fil_rev_8_21_14_0_20_39_10</strain>
    </source>
</reference>
<evidence type="ECO:0000256" key="5">
    <source>
        <dbReference type="ARBA" id="ARBA00023239"/>
    </source>
</evidence>
<dbReference type="InterPro" id="IPR011995">
    <property type="entry name" value="OMPdecase_type-2"/>
</dbReference>
<dbReference type="PROSITE" id="PS00156">
    <property type="entry name" value="OMPDECASE"/>
    <property type="match status" value="1"/>
</dbReference>
<comment type="similarity">
    <text evidence="2">Belongs to the OMP decarboxylase family. Type 2 subfamily.</text>
</comment>
<evidence type="ECO:0000256" key="3">
    <source>
        <dbReference type="ARBA" id="ARBA00022793"/>
    </source>
</evidence>
<dbReference type="SMART" id="SM00934">
    <property type="entry name" value="OMPdecase"/>
    <property type="match status" value="1"/>
</dbReference>
<gene>
    <name evidence="9" type="primary">pyrF</name>
    <name evidence="9" type="ORF">COV49_03725</name>
</gene>
<proteinExistence type="inferred from homology"/>
<comment type="caution">
    <text evidence="9">The sequence shown here is derived from an EMBL/GenBank/DDBJ whole genome shotgun (WGS) entry which is preliminary data.</text>
</comment>
<keyword evidence="4" id="KW-0665">Pyrimidine biosynthesis</keyword>
<dbReference type="GO" id="GO:0044205">
    <property type="term" value="P:'de novo' UMP biosynthetic process"/>
    <property type="evidence" value="ECO:0007669"/>
    <property type="project" value="UniProtKB-UniPathway"/>
</dbReference>
<name>A0A2M6K882_9BACT</name>
<dbReference type="InterPro" id="IPR001754">
    <property type="entry name" value="OMPdeCOase_dom"/>
</dbReference>
<dbReference type="EMBL" id="PCWW01000064">
    <property type="protein sequence ID" value="PIR12962.1"/>
    <property type="molecule type" value="Genomic_DNA"/>
</dbReference>
<accession>A0A2M6K882</accession>
<dbReference type="GO" id="GO:0004590">
    <property type="term" value="F:orotidine-5'-phosphate decarboxylase activity"/>
    <property type="evidence" value="ECO:0007669"/>
    <property type="project" value="UniProtKB-UniRule"/>
</dbReference>
<evidence type="ECO:0000256" key="1">
    <source>
        <dbReference type="ARBA" id="ARBA00004861"/>
    </source>
</evidence>
<evidence type="ECO:0000256" key="6">
    <source>
        <dbReference type="ARBA" id="ARBA00049157"/>
    </source>
</evidence>
<dbReference type="SUPFAM" id="SSF51366">
    <property type="entry name" value="Ribulose-phoshate binding barrel"/>
    <property type="match status" value="1"/>
</dbReference>
<dbReference type="EC" id="4.1.1.23" evidence="7"/>
<evidence type="ECO:0000313" key="9">
    <source>
        <dbReference type="EMBL" id="PIR12962.1"/>
    </source>
</evidence>
<dbReference type="Pfam" id="PF00215">
    <property type="entry name" value="OMPdecase"/>
    <property type="match status" value="1"/>
</dbReference>
<comment type="catalytic activity">
    <reaction evidence="6">
        <text>orotidine 5'-phosphate + H(+) = UMP + CO2</text>
        <dbReference type="Rhea" id="RHEA:11596"/>
        <dbReference type="ChEBI" id="CHEBI:15378"/>
        <dbReference type="ChEBI" id="CHEBI:16526"/>
        <dbReference type="ChEBI" id="CHEBI:57538"/>
        <dbReference type="ChEBI" id="CHEBI:57865"/>
        <dbReference type="EC" id="4.1.1.23"/>
    </reaction>
</comment>
<evidence type="ECO:0000256" key="2">
    <source>
        <dbReference type="ARBA" id="ARBA00008847"/>
    </source>
</evidence>